<organism evidence="1 2">
    <name type="scientific">Caerostris extrusa</name>
    <name type="common">Bark spider</name>
    <name type="synonym">Caerostris bankana</name>
    <dbReference type="NCBI Taxonomy" id="172846"/>
    <lineage>
        <taxon>Eukaryota</taxon>
        <taxon>Metazoa</taxon>
        <taxon>Ecdysozoa</taxon>
        <taxon>Arthropoda</taxon>
        <taxon>Chelicerata</taxon>
        <taxon>Arachnida</taxon>
        <taxon>Araneae</taxon>
        <taxon>Araneomorphae</taxon>
        <taxon>Entelegynae</taxon>
        <taxon>Araneoidea</taxon>
        <taxon>Araneidae</taxon>
        <taxon>Caerostris</taxon>
    </lineage>
</organism>
<accession>A0AAV4SWS4</accession>
<sequence length="115" mass="13264">MSRSKNLLGLSGEDRVFVKEIERFLQEPNNPVLINLLQQQSNSSRCVQDLNYVLDSVQKHYWARRMVDAYGKPESGILRGISNGLASLTNAWMRMLPPWKTQTREIFMVNIALLK</sequence>
<evidence type="ECO:0000313" key="1">
    <source>
        <dbReference type="EMBL" id="GIY37581.1"/>
    </source>
</evidence>
<comment type="caution">
    <text evidence="1">The sequence shown here is derived from an EMBL/GenBank/DDBJ whole genome shotgun (WGS) entry which is preliminary data.</text>
</comment>
<keyword evidence="2" id="KW-1185">Reference proteome</keyword>
<dbReference type="EMBL" id="BPLR01010184">
    <property type="protein sequence ID" value="GIY37581.1"/>
    <property type="molecule type" value="Genomic_DNA"/>
</dbReference>
<dbReference type="Proteomes" id="UP001054945">
    <property type="component" value="Unassembled WGS sequence"/>
</dbReference>
<proteinExistence type="predicted"/>
<name>A0AAV4SWS4_CAEEX</name>
<dbReference type="AlphaFoldDB" id="A0AAV4SWS4"/>
<reference evidence="1 2" key="1">
    <citation type="submission" date="2021-06" db="EMBL/GenBank/DDBJ databases">
        <title>Caerostris extrusa draft genome.</title>
        <authorList>
            <person name="Kono N."/>
            <person name="Arakawa K."/>
        </authorList>
    </citation>
    <scope>NUCLEOTIDE SEQUENCE [LARGE SCALE GENOMIC DNA]</scope>
</reference>
<evidence type="ECO:0000313" key="2">
    <source>
        <dbReference type="Proteomes" id="UP001054945"/>
    </source>
</evidence>
<gene>
    <name evidence="1" type="ORF">CEXT_758521</name>
</gene>
<protein>
    <submittedName>
        <fullName evidence="1">Uncharacterized protein</fullName>
    </submittedName>
</protein>